<dbReference type="InterPro" id="IPR020843">
    <property type="entry name" value="ER"/>
</dbReference>
<dbReference type="CDD" id="cd05288">
    <property type="entry name" value="PGDH"/>
    <property type="match status" value="1"/>
</dbReference>
<dbReference type="Pfam" id="PF00107">
    <property type="entry name" value="ADH_zinc_N"/>
    <property type="match status" value="1"/>
</dbReference>
<evidence type="ECO:0000256" key="1">
    <source>
        <dbReference type="ARBA" id="ARBA00023002"/>
    </source>
</evidence>
<dbReference type="EMBL" id="NAJM01000003">
    <property type="protein sequence ID" value="RVX74909.1"/>
    <property type="molecule type" value="Genomic_DNA"/>
</dbReference>
<dbReference type="Proteomes" id="UP000288859">
    <property type="component" value="Unassembled WGS sequence"/>
</dbReference>
<sequence>MSVPNRGLVHTKVPTSWPIPGEHVTVQDTGSINPTSPPPANGMVLKTLYASFDPYLRGLLRNPESQSYTSAVPVGSAIPAGLVSQVLSSNHPDYSTNDLVVAMLPIREYNVWTHDDNAPRRPIKVDPENAGGDPRHFLGALGMPGLTAFSSFYEIGKPKKGETIVVTSAAGAVGQLVGQLAKKEGLTVLGSVGSDDKLDFILKDLGFDAGWNYKKEKSTKEVINKLTDGKGIDIFYDNVGGEQLEGGLDTLHDFGRIIACGQISQYNLEEKDRYPIRNSINTVVKRLLWQGFIVSDPNMGAKYSAEHQKVVGQWIREGSFHPKIHETVGIENAAEAFVGMLKGEHFGKAILKFE</sequence>
<feature type="domain" description="Enoyl reductase (ER)" evidence="2">
    <location>
        <begin position="58"/>
        <end position="351"/>
    </location>
</feature>
<dbReference type="SMART" id="SM00829">
    <property type="entry name" value="PKS_ER"/>
    <property type="match status" value="1"/>
</dbReference>
<organism evidence="3 4">
    <name type="scientific">Exophiala mesophila</name>
    <name type="common">Black yeast-like fungus</name>
    <dbReference type="NCBI Taxonomy" id="212818"/>
    <lineage>
        <taxon>Eukaryota</taxon>
        <taxon>Fungi</taxon>
        <taxon>Dikarya</taxon>
        <taxon>Ascomycota</taxon>
        <taxon>Pezizomycotina</taxon>
        <taxon>Eurotiomycetes</taxon>
        <taxon>Chaetothyriomycetidae</taxon>
        <taxon>Chaetothyriales</taxon>
        <taxon>Herpotrichiellaceae</taxon>
        <taxon>Exophiala</taxon>
    </lineage>
</organism>
<dbReference type="InterPro" id="IPR045010">
    <property type="entry name" value="MDR_fam"/>
</dbReference>
<comment type="caution">
    <text evidence="3">The sequence shown here is derived from an EMBL/GenBank/DDBJ whole genome shotgun (WGS) entry which is preliminary data.</text>
</comment>
<accession>A0A438NGQ1</accession>
<dbReference type="Pfam" id="PF16884">
    <property type="entry name" value="ADH_N_2"/>
    <property type="match status" value="1"/>
</dbReference>
<name>A0A438NGQ1_EXOME</name>
<protein>
    <recommendedName>
        <fullName evidence="2">Enoyl reductase (ER) domain-containing protein</fullName>
    </recommendedName>
</protein>
<dbReference type="InterPro" id="IPR041694">
    <property type="entry name" value="ADH_N_2"/>
</dbReference>
<dbReference type="InterPro" id="IPR013149">
    <property type="entry name" value="ADH-like_C"/>
</dbReference>
<keyword evidence="1" id="KW-0560">Oxidoreductase</keyword>
<dbReference type="FunFam" id="3.40.50.720:FF:000121">
    <property type="entry name" value="Prostaglandin reductase 2"/>
    <property type="match status" value="1"/>
</dbReference>
<dbReference type="Gene3D" id="3.90.180.10">
    <property type="entry name" value="Medium-chain alcohol dehydrogenases, catalytic domain"/>
    <property type="match status" value="1"/>
</dbReference>
<reference evidence="3 4" key="1">
    <citation type="submission" date="2017-03" db="EMBL/GenBank/DDBJ databases">
        <title>Genomes of endolithic fungi from Antarctica.</title>
        <authorList>
            <person name="Coleine C."/>
            <person name="Masonjones S."/>
            <person name="Stajich J.E."/>
        </authorList>
    </citation>
    <scope>NUCLEOTIDE SEQUENCE [LARGE SCALE GENOMIC DNA]</scope>
    <source>
        <strain evidence="3 4">CCFEE 6314</strain>
    </source>
</reference>
<proteinExistence type="predicted"/>
<evidence type="ECO:0000313" key="3">
    <source>
        <dbReference type="EMBL" id="RVX74909.1"/>
    </source>
</evidence>
<dbReference type="OrthoDB" id="809632at2759"/>
<dbReference type="SUPFAM" id="SSF50129">
    <property type="entry name" value="GroES-like"/>
    <property type="match status" value="1"/>
</dbReference>
<dbReference type="Gene3D" id="3.40.50.720">
    <property type="entry name" value="NAD(P)-binding Rossmann-like Domain"/>
    <property type="match status" value="1"/>
</dbReference>
<dbReference type="SUPFAM" id="SSF51735">
    <property type="entry name" value="NAD(P)-binding Rossmann-fold domains"/>
    <property type="match status" value="1"/>
</dbReference>
<evidence type="ECO:0000259" key="2">
    <source>
        <dbReference type="SMART" id="SM00829"/>
    </source>
</evidence>
<evidence type="ECO:0000313" key="4">
    <source>
        <dbReference type="Proteomes" id="UP000288859"/>
    </source>
</evidence>
<dbReference type="VEuPathDB" id="FungiDB:PV10_00485"/>
<dbReference type="AlphaFoldDB" id="A0A438NGQ1"/>
<dbReference type="InterPro" id="IPR011032">
    <property type="entry name" value="GroES-like_sf"/>
</dbReference>
<dbReference type="PANTHER" id="PTHR43205">
    <property type="entry name" value="PROSTAGLANDIN REDUCTASE"/>
    <property type="match status" value="1"/>
</dbReference>
<dbReference type="InterPro" id="IPR036291">
    <property type="entry name" value="NAD(P)-bd_dom_sf"/>
</dbReference>
<dbReference type="PANTHER" id="PTHR43205:SF7">
    <property type="entry name" value="PROSTAGLANDIN REDUCTASE 1"/>
    <property type="match status" value="1"/>
</dbReference>
<gene>
    <name evidence="3" type="ORF">B0A52_01186</name>
</gene>
<dbReference type="GO" id="GO:0016628">
    <property type="term" value="F:oxidoreductase activity, acting on the CH-CH group of donors, NAD or NADP as acceptor"/>
    <property type="evidence" value="ECO:0007669"/>
    <property type="project" value="InterPro"/>
</dbReference>